<dbReference type="EMBL" id="BAAAQW010000003">
    <property type="protein sequence ID" value="GAA2198640.1"/>
    <property type="molecule type" value="Genomic_DNA"/>
</dbReference>
<gene>
    <name evidence="1" type="ORF">GCM10009849_12100</name>
</gene>
<comment type="caution">
    <text evidence="1">The sequence shown here is derived from an EMBL/GenBank/DDBJ whole genome shotgun (WGS) entry which is preliminary data.</text>
</comment>
<evidence type="ECO:0000313" key="2">
    <source>
        <dbReference type="Proteomes" id="UP001500432"/>
    </source>
</evidence>
<protein>
    <submittedName>
        <fullName evidence="1">DUF6454 family protein</fullName>
    </submittedName>
</protein>
<reference evidence="1 2" key="1">
    <citation type="journal article" date="2019" name="Int. J. Syst. Evol. Microbiol.">
        <title>The Global Catalogue of Microorganisms (GCM) 10K type strain sequencing project: providing services to taxonomists for standard genome sequencing and annotation.</title>
        <authorList>
            <consortium name="The Broad Institute Genomics Platform"/>
            <consortium name="The Broad Institute Genome Sequencing Center for Infectious Disease"/>
            <person name="Wu L."/>
            <person name="Ma J."/>
        </authorList>
    </citation>
    <scope>NUCLEOTIDE SEQUENCE [LARGE SCALE GENOMIC DNA]</scope>
    <source>
        <strain evidence="1 2">JCM 16034</strain>
    </source>
</reference>
<dbReference type="InterPro" id="IPR011044">
    <property type="entry name" value="Quino_amine_DH_bsu"/>
</dbReference>
<dbReference type="RefSeq" id="WP_344298766.1">
    <property type="nucleotide sequence ID" value="NZ_BAAAQW010000003.1"/>
</dbReference>
<keyword evidence="2" id="KW-1185">Reference proteome</keyword>
<evidence type="ECO:0000313" key="1">
    <source>
        <dbReference type="EMBL" id="GAA2198640.1"/>
    </source>
</evidence>
<dbReference type="InterPro" id="IPR046312">
    <property type="entry name" value="DUF6454"/>
</dbReference>
<dbReference type="Pfam" id="PF20055">
    <property type="entry name" value="DUF6454"/>
    <property type="match status" value="1"/>
</dbReference>
<name>A0ABN3BNY6_9MICC</name>
<organism evidence="1 2">
    <name type="scientific">Sinomonas flava</name>
    <dbReference type="NCBI Taxonomy" id="496857"/>
    <lineage>
        <taxon>Bacteria</taxon>
        <taxon>Bacillati</taxon>
        <taxon>Actinomycetota</taxon>
        <taxon>Actinomycetes</taxon>
        <taxon>Micrococcales</taxon>
        <taxon>Micrococcaceae</taxon>
        <taxon>Sinomonas</taxon>
    </lineage>
</organism>
<dbReference type="SUPFAM" id="SSF50969">
    <property type="entry name" value="YVTN repeat-like/Quinoprotein amine dehydrogenase"/>
    <property type="match status" value="1"/>
</dbReference>
<accession>A0ABN3BNY6</accession>
<proteinExistence type="predicted"/>
<dbReference type="Proteomes" id="UP001500432">
    <property type="component" value="Unassembled WGS sequence"/>
</dbReference>
<sequence>MWAEPVRDGSLSAEVAGWTRRTGFELVRRLPLAFATHHPQGMTLAAGRVFLTTVEVLDPPEPLADADGDPARRSPGRGRGHVLVIESDGTLAADIAVGEGDAYHPSGIDYTGGLLWVPVGEYRSHSRSLIYTLDPVTLDLVERFEVDDHITWLVPDPQRNMLHGASWGSRRFYRWRLSEAAGGRLVAGEPDVWDNPSQHLDFQEAQHDGAGRLICAGISELPDAHGGTYELGGVAVVHVDERRIAADVPVALFSPAGHSVFRNPFVLTREGDDVLLHVAPDDGHERCGTEILTYRVMRASEPAPRSGRLCSGAADAPAR</sequence>